<organism evidence="21 22">
    <name type="scientific">Roseomonas haemaphysalidis</name>
    <dbReference type="NCBI Taxonomy" id="2768162"/>
    <lineage>
        <taxon>Bacteria</taxon>
        <taxon>Pseudomonadati</taxon>
        <taxon>Pseudomonadota</taxon>
        <taxon>Alphaproteobacteria</taxon>
        <taxon>Acetobacterales</taxon>
        <taxon>Roseomonadaceae</taxon>
        <taxon>Roseomonas</taxon>
    </lineage>
</organism>
<dbReference type="Proteomes" id="UP001518989">
    <property type="component" value="Unassembled WGS sequence"/>
</dbReference>
<comment type="catalytic activity">
    <reaction evidence="1 18">
        <text>a 1,2-diacyl-sn-glycero-3-phosphate + CTP + H(+) = a CDP-1,2-diacyl-sn-glycerol + diphosphate</text>
        <dbReference type="Rhea" id="RHEA:16229"/>
        <dbReference type="ChEBI" id="CHEBI:15378"/>
        <dbReference type="ChEBI" id="CHEBI:33019"/>
        <dbReference type="ChEBI" id="CHEBI:37563"/>
        <dbReference type="ChEBI" id="CHEBI:58332"/>
        <dbReference type="ChEBI" id="CHEBI:58608"/>
        <dbReference type="EC" id="2.7.7.41"/>
    </reaction>
</comment>
<keyword evidence="11 18" id="KW-0812">Transmembrane</keyword>
<accession>A0ABS3KS26</accession>
<gene>
    <name evidence="21" type="ORF">IAI61_14500</name>
</gene>
<evidence type="ECO:0000256" key="5">
    <source>
        <dbReference type="ARBA" id="ARBA00010185"/>
    </source>
</evidence>
<evidence type="ECO:0000256" key="18">
    <source>
        <dbReference type="RuleBase" id="RU003938"/>
    </source>
</evidence>
<evidence type="ECO:0000256" key="7">
    <source>
        <dbReference type="ARBA" id="ARBA00019373"/>
    </source>
</evidence>
<keyword evidence="12 18" id="KW-0548">Nucleotidyltransferase</keyword>
<dbReference type="Pfam" id="PF01148">
    <property type="entry name" value="CTP_transf_1"/>
    <property type="match status" value="1"/>
</dbReference>
<keyword evidence="17" id="KW-1208">Phospholipid metabolism</keyword>
<dbReference type="InterPro" id="IPR000374">
    <property type="entry name" value="PC_trans"/>
</dbReference>
<feature type="transmembrane region" description="Helical" evidence="20">
    <location>
        <begin position="58"/>
        <end position="75"/>
    </location>
</feature>
<evidence type="ECO:0000256" key="14">
    <source>
        <dbReference type="ARBA" id="ARBA00023098"/>
    </source>
</evidence>
<keyword evidence="13 20" id="KW-1133">Transmembrane helix</keyword>
<keyword evidence="14" id="KW-0443">Lipid metabolism</keyword>
<protein>
    <recommendedName>
        <fullName evidence="7 18">Phosphatidate cytidylyltransferase</fullName>
        <ecNumber evidence="6 18">2.7.7.41</ecNumber>
    </recommendedName>
</protein>
<evidence type="ECO:0000256" key="17">
    <source>
        <dbReference type="ARBA" id="ARBA00023264"/>
    </source>
</evidence>
<proteinExistence type="inferred from homology"/>
<evidence type="ECO:0000256" key="19">
    <source>
        <dbReference type="SAM" id="MobiDB-lite"/>
    </source>
</evidence>
<keyword evidence="8" id="KW-1003">Cell membrane</keyword>
<name>A0ABS3KS26_9PROT</name>
<sequence>MPSSGSRTCCGPTSAPPSWPRAWPPLPGATAATARAEPVSAEAASSDAKRWRDLKKRAISAAVLGPGALLCIWLGALPWTALMAVAIAGLVWEWVHLCGLRNRVLPGAAVPAAVFVACAIAVLGYNWWALALLLMGAAATWGGAGWMRRRDGRPASAGWLGFGVLYVGIAGISLIALRHDNEAGRDNVLFLIAVVWASDIGAYIVGRMVGGPKLAPAISPGKTWSGAVGGLLCCMAIGAGVAAWATPYPDDMIKAAGIAALLGVATQIGDLLESAFKRHFGVKDSSALIPGHGGLLDRLDGLIAAAPVAALLALAVGYGVVLWR</sequence>
<evidence type="ECO:0000256" key="2">
    <source>
        <dbReference type="ARBA" id="ARBA00004651"/>
    </source>
</evidence>
<evidence type="ECO:0000256" key="13">
    <source>
        <dbReference type="ARBA" id="ARBA00022989"/>
    </source>
</evidence>
<keyword evidence="10 18" id="KW-0808">Transferase</keyword>
<evidence type="ECO:0000256" key="12">
    <source>
        <dbReference type="ARBA" id="ARBA00022695"/>
    </source>
</evidence>
<evidence type="ECO:0000256" key="11">
    <source>
        <dbReference type="ARBA" id="ARBA00022692"/>
    </source>
</evidence>
<comment type="pathway">
    <text evidence="4">Lipid metabolism.</text>
</comment>
<evidence type="ECO:0000256" key="15">
    <source>
        <dbReference type="ARBA" id="ARBA00023136"/>
    </source>
</evidence>
<evidence type="ECO:0000256" key="16">
    <source>
        <dbReference type="ARBA" id="ARBA00023209"/>
    </source>
</evidence>
<reference evidence="21 22" key="1">
    <citation type="submission" date="2020-09" db="EMBL/GenBank/DDBJ databases">
        <title>Roseomonas.</title>
        <authorList>
            <person name="Zhu W."/>
        </authorList>
    </citation>
    <scope>NUCLEOTIDE SEQUENCE [LARGE SCALE GENOMIC DNA]</scope>
    <source>
        <strain evidence="21 22">573</strain>
    </source>
</reference>
<keyword evidence="16" id="KW-0594">Phospholipid biosynthesis</keyword>
<keyword evidence="22" id="KW-1185">Reference proteome</keyword>
<feature type="region of interest" description="Disordered" evidence="19">
    <location>
        <begin position="1"/>
        <end position="23"/>
    </location>
</feature>
<feature type="transmembrane region" description="Helical" evidence="20">
    <location>
        <begin position="159"/>
        <end position="176"/>
    </location>
</feature>
<evidence type="ECO:0000256" key="3">
    <source>
        <dbReference type="ARBA" id="ARBA00005119"/>
    </source>
</evidence>
<feature type="transmembrane region" description="Helical" evidence="20">
    <location>
        <begin position="227"/>
        <end position="245"/>
    </location>
</feature>
<evidence type="ECO:0000256" key="10">
    <source>
        <dbReference type="ARBA" id="ARBA00022679"/>
    </source>
</evidence>
<feature type="transmembrane region" description="Helical" evidence="20">
    <location>
        <begin position="302"/>
        <end position="323"/>
    </location>
</feature>
<dbReference type="PROSITE" id="PS01315">
    <property type="entry name" value="CDS"/>
    <property type="match status" value="1"/>
</dbReference>
<evidence type="ECO:0000256" key="1">
    <source>
        <dbReference type="ARBA" id="ARBA00001698"/>
    </source>
</evidence>
<dbReference type="PANTHER" id="PTHR46382:SF1">
    <property type="entry name" value="PHOSPHATIDATE CYTIDYLYLTRANSFERASE"/>
    <property type="match status" value="1"/>
</dbReference>
<dbReference type="PANTHER" id="PTHR46382">
    <property type="entry name" value="PHOSPHATIDATE CYTIDYLYLTRANSFERASE"/>
    <property type="match status" value="1"/>
</dbReference>
<keyword evidence="9" id="KW-0444">Lipid biosynthesis</keyword>
<evidence type="ECO:0000256" key="8">
    <source>
        <dbReference type="ARBA" id="ARBA00022475"/>
    </source>
</evidence>
<evidence type="ECO:0000313" key="21">
    <source>
        <dbReference type="EMBL" id="MBO1080247.1"/>
    </source>
</evidence>
<evidence type="ECO:0000256" key="6">
    <source>
        <dbReference type="ARBA" id="ARBA00012487"/>
    </source>
</evidence>
<comment type="caution">
    <text evidence="21">The sequence shown here is derived from an EMBL/GenBank/DDBJ whole genome shotgun (WGS) entry which is preliminary data.</text>
</comment>
<comment type="similarity">
    <text evidence="5 18">Belongs to the CDS family.</text>
</comment>
<feature type="compositionally biased region" description="Pro residues" evidence="19">
    <location>
        <begin position="14"/>
        <end position="23"/>
    </location>
</feature>
<evidence type="ECO:0000256" key="9">
    <source>
        <dbReference type="ARBA" id="ARBA00022516"/>
    </source>
</evidence>
<comment type="pathway">
    <text evidence="3 18">Phospholipid metabolism; CDP-diacylglycerol biosynthesis; CDP-diacylglycerol from sn-glycerol 3-phosphate: step 3/3.</text>
</comment>
<keyword evidence="15 20" id="KW-0472">Membrane</keyword>
<dbReference type="EC" id="2.7.7.41" evidence="6 18"/>
<comment type="subcellular location">
    <subcellularLocation>
        <location evidence="2">Cell membrane</location>
        <topology evidence="2">Multi-pass membrane protein</topology>
    </subcellularLocation>
</comment>
<evidence type="ECO:0000256" key="20">
    <source>
        <dbReference type="SAM" id="Phobius"/>
    </source>
</evidence>
<evidence type="ECO:0000313" key="22">
    <source>
        <dbReference type="Proteomes" id="UP001518989"/>
    </source>
</evidence>
<dbReference type="GO" id="GO:0016779">
    <property type="term" value="F:nucleotidyltransferase activity"/>
    <property type="evidence" value="ECO:0007669"/>
    <property type="project" value="UniProtKB-KW"/>
</dbReference>
<feature type="transmembrane region" description="Helical" evidence="20">
    <location>
        <begin position="81"/>
        <end position="97"/>
    </location>
</feature>
<feature type="transmembrane region" description="Helical" evidence="20">
    <location>
        <begin position="188"/>
        <end position="206"/>
    </location>
</feature>
<dbReference type="EMBL" id="JACTNG010000008">
    <property type="protein sequence ID" value="MBO1080247.1"/>
    <property type="molecule type" value="Genomic_DNA"/>
</dbReference>
<evidence type="ECO:0000256" key="4">
    <source>
        <dbReference type="ARBA" id="ARBA00005189"/>
    </source>
</evidence>